<dbReference type="PANTHER" id="PTHR11439:SF511">
    <property type="match status" value="1"/>
</dbReference>
<accession>A0A803MD29</accession>
<evidence type="ECO:0000313" key="1">
    <source>
        <dbReference type="EnsemblPlants" id="AUR62027372-RA:cds"/>
    </source>
</evidence>
<organism evidence="1 2">
    <name type="scientific">Chenopodium quinoa</name>
    <name type="common">Quinoa</name>
    <dbReference type="NCBI Taxonomy" id="63459"/>
    <lineage>
        <taxon>Eukaryota</taxon>
        <taxon>Viridiplantae</taxon>
        <taxon>Streptophyta</taxon>
        <taxon>Embryophyta</taxon>
        <taxon>Tracheophyta</taxon>
        <taxon>Spermatophyta</taxon>
        <taxon>Magnoliopsida</taxon>
        <taxon>eudicotyledons</taxon>
        <taxon>Gunneridae</taxon>
        <taxon>Pentapetalae</taxon>
        <taxon>Caryophyllales</taxon>
        <taxon>Chenopodiaceae</taxon>
        <taxon>Chenopodioideae</taxon>
        <taxon>Atripliceae</taxon>
        <taxon>Chenopodium</taxon>
    </lineage>
</organism>
<dbReference type="AlphaFoldDB" id="A0A803MD29"/>
<proteinExistence type="predicted"/>
<dbReference type="Gramene" id="AUR62027372-RA">
    <property type="protein sequence ID" value="AUR62027372-RA:cds"/>
    <property type="gene ID" value="AUR62027372"/>
</dbReference>
<evidence type="ECO:0008006" key="3">
    <source>
        <dbReference type="Google" id="ProtNLM"/>
    </source>
</evidence>
<sequence>MSQTASELVWLERLIFELDVHIATPIPLLCDNMSAILIAENPCFHEKTKHLKTKHKIIDVHYIREKVQEGLIKIFHVKSTLQVADIMTKSLGTDQHRILSLKLGLV</sequence>
<name>A0A803MD29_CHEQI</name>
<dbReference type="OMA" id="ISHDEPI"/>
<keyword evidence="2" id="KW-1185">Reference proteome</keyword>
<dbReference type="PANTHER" id="PTHR11439">
    <property type="entry name" value="GAG-POL-RELATED RETROTRANSPOSON"/>
    <property type="match status" value="1"/>
</dbReference>
<reference evidence="1" key="1">
    <citation type="journal article" date="2017" name="Nature">
        <title>The genome of Chenopodium quinoa.</title>
        <authorList>
            <person name="Jarvis D.E."/>
            <person name="Ho Y.S."/>
            <person name="Lightfoot D.J."/>
            <person name="Schmoeckel S.M."/>
            <person name="Li B."/>
            <person name="Borm T.J.A."/>
            <person name="Ohyanagi H."/>
            <person name="Mineta K."/>
            <person name="Michell C.T."/>
            <person name="Saber N."/>
            <person name="Kharbatia N.M."/>
            <person name="Rupper R.R."/>
            <person name="Sharp A.R."/>
            <person name="Dally N."/>
            <person name="Boughton B.A."/>
            <person name="Woo Y.H."/>
            <person name="Gao G."/>
            <person name="Schijlen E.G.W.M."/>
            <person name="Guo X."/>
            <person name="Momin A.A."/>
            <person name="Negrao S."/>
            <person name="Al-Babili S."/>
            <person name="Gehring C."/>
            <person name="Roessner U."/>
            <person name="Jung C."/>
            <person name="Murphy K."/>
            <person name="Arold S.T."/>
            <person name="Gojobori T."/>
            <person name="van der Linden C.G."/>
            <person name="van Loo E.N."/>
            <person name="Jellen E.N."/>
            <person name="Maughan P.J."/>
            <person name="Tester M."/>
        </authorList>
    </citation>
    <scope>NUCLEOTIDE SEQUENCE [LARGE SCALE GENOMIC DNA]</scope>
    <source>
        <strain evidence="1">cv. PI 614886</strain>
    </source>
</reference>
<dbReference type="CDD" id="cd09272">
    <property type="entry name" value="RNase_HI_RT_Ty1"/>
    <property type="match status" value="1"/>
</dbReference>
<dbReference type="Proteomes" id="UP000596660">
    <property type="component" value="Unplaced"/>
</dbReference>
<evidence type="ECO:0000313" key="2">
    <source>
        <dbReference type="Proteomes" id="UP000596660"/>
    </source>
</evidence>
<dbReference type="EnsemblPlants" id="AUR62027372-RA">
    <property type="protein sequence ID" value="AUR62027372-RA:cds"/>
    <property type="gene ID" value="AUR62027372"/>
</dbReference>
<reference evidence="1" key="2">
    <citation type="submission" date="2021-03" db="UniProtKB">
        <authorList>
            <consortium name="EnsemblPlants"/>
        </authorList>
    </citation>
    <scope>IDENTIFICATION</scope>
</reference>
<protein>
    <recommendedName>
        <fullName evidence="3">Copia protein</fullName>
    </recommendedName>
</protein>